<comment type="caution">
    <text evidence="2">The sequence shown here is derived from an EMBL/GenBank/DDBJ whole genome shotgun (WGS) entry which is preliminary data.</text>
</comment>
<gene>
    <name evidence="3" type="ORF">BYL167_LOCUS74196</name>
    <name evidence="2" type="ORF">CJN711_LOCUS13945</name>
</gene>
<dbReference type="SUPFAM" id="SSF53098">
    <property type="entry name" value="Ribonuclease H-like"/>
    <property type="match status" value="1"/>
</dbReference>
<dbReference type="InterPro" id="IPR008906">
    <property type="entry name" value="HATC_C_dom"/>
</dbReference>
<dbReference type="AlphaFoldDB" id="A0A814Z7Y4"/>
<dbReference type="Pfam" id="PF05699">
    <property type="entry name" value="Dimer_Tnp_hAT"/>
    <property type="match status" value="1"/>
</dbReference>
<evidence type="ECO:0000313" key="4">
    <source>
        <dbReference type="Proteomes" id="UP000663855"/>
    </source>
</evidence>
<proteinExistence type="predicted"/>
<dbReference type="InterPro" id="IPR012337">
    <property type="entry name" value="RNaseH-like_sf"/>
</dbReference>
<sequence>MATVLDPSFKFYWLHDLNLPINNENRLKQNIIQLIVDEISQDSSLPSPKVTSEATSVPLTTSKLKKKLFVYNAFDEKSNDTMVSDPVTEIDNYLNDPIRTKFSDYWSTSRLTSLKKLVKRIFSVQASSAPVERVFSHAGLILSSRRTNMS</sequence>
<dbReference type="GO" id="GO:0046983">
    <property type="term" value="F:protein dimerization activity"/>
    <property type="evidence" value="ECO:0007669"/>
    <property type="project" value="InterPro"/>
</dbReference>
<accession>A0A814Z7Y4</accession>
<evidence type="ECO:0000313" key="3">
    <source>
        <dbReference type="EMBL" id="CAF5159602.1"/>
    </source>
</evidence>
<feature type="non-terminal residue" evidence="2">
    <location>
        <position position="150"/>
    </location>
</feature>
<name>A0A814Z7Y4_9BILA</name>
<dbReference type="Proteomes" id="UP000681967">
    <property type="component" value="Unassembled WGS sequence"/>
</dbReference>
<dbReference type="Proteomes" id="UP000663855">
    <property type="component" value="Unassembled WGS sequence"/>
</dbReference>
<evidence type="ECO:0000259" key="1">
    <source>
        <dbReference type="Pfam" id="PF05699"/>
    </source>
</evidence>
<feature type="domain" description="HAT C-terminal dimerisation" evidence="1">
    <location>
        <begin position="104"/>
        <end position="149"/>
    </location>
</feature>
<evidence type="ECO:0000313" key="2">
    <source>
        <dbReference type="EMBL" id="CAF1240055.1"/>
    </source>
</evidence>
<protein>
    <recommendedName>
        <fullName evidence="1">HAT C-terminal dimerisation domain-containing protein</fullName>
    </recommendedName>
</protein>
<dbReference type="EMBL" id="CAJNOV010006232">
    <property type="protein sequence ID" value="CAF1240055.1"/>
    <property type="molecule type" value="Genomic_DNA"/>
</dbReference>
<reference evidence="2" key="1">
    <citation type="submission" date="2021-02" db="EMBL/GenBank/DDBJ databases">
        <authorList>
            <person name="Nowell W R."/>
        </authorList>
    </citation>
    <scope>NUCLEOTIDE SEQUENCE</scope>
</reference>
<organism evidence="2 4">
    <name type="scientific">Rotaria magnacalcarata</name>
    <dbReference type="NCBI Taxonomy" id="392030"/>
    <lineage>
        <taxon>Eukaryota</taxon>
        <taxon>Metazoa</taxon>
        <taxon>Spiralia</taxon>
        <taxon>Gnathifera</taxon>
        <taxon>Rotifera</taxon>
        <taxon>Eurotatoria</taxon>
        <taxon>Bdelloidea</taxon>
        <taxon>Philodinida</taxon>
        <taxon>Philodinidae</taxon>
        <taxon>Rotaria</taxon>
    </lineage>
</organism>
<dbReference type="EMBL" id="CAJOBH010264505">
    <property type="protein sequence ID" value="CAF5159602.1"/>
    <property type="molecule type" value="Genomic_DNA"/>
</dbReference>